<dbReference type="GO" id="GO:0003700">
    <property type="term" value="F:DNA-binding transcription factor activity"/>
    <property type="evidence" value="ECO:0007669"/>
    <property type="project" value="InterPro"/>
</dbReference>
<dbReference type="PROSITE" id="PS50931">
    <property type="entry name" value="HTH_LYSR"/>
    <property type="match status" value="1"/>
</dbReference>
<dbReference type="Proteomes" id="UP000028640">
    <property type="component" value="Unassembled WGS sequence"/>
</dbReference>
<dbReference type="InterPro" id="IPR036390">
    <property type="entry name" value="WH_DNA-bd_sf"/>
</dbReference>
<evidence type="ECO:0000256" key="3">
    <source>
        <dbReference type="ARBA" id="ARBA00023015"/>
    </source>
</evidence>
<evidence type="ECO:0000256" key="1">
    <source>
        <dbReference type="ARBA" id="ARBA00009437"/>
    </source>
</evidence>
<dbReference type="OrthoDB" id="8885940at2"/>
<evidence type="ECO:0000313" key="8">
    <source>
        <dbReference type="Proteomes" id="UP000028640"/>
    </source>
</evidence>
<dbReference type="AlphaFoldDB" id="A0A085G6Q9"/>
<dbReference type="STRING" id="910964.GEAM_3213"/>
<dbReference type="RefSeq" id="WP_034793363.1">
    <property type="nucleotide sequence ID" value="NZ_JMPJ01000065.1"/>
</dbReference>
<dbReference type="EMBL" id="JMPJ01000065">
    <property type="protein sequence ID" value="KFC79404.1"/>
    <property type="molecule type" value="Genomic_DNA"/>
</dbReference>
<comment type="similarity">
    <text evidence="1">Belongs to the LysR transcriptional regulatory family.</text>
</comment>
<dbReference type="InterPro" id="IPR000847">
    <property type="entry name" value="LysR_HTH_N"/>
</dbReference>
<dbReference type="GeneID" id="78381419"/>
<evidence type="ECO:0000256" key="4">
    <source>
        <dbReference type="ARBA" id="ARBA00023125"/>
    </source>
</evidence>
<evidence type="ECO:0000256" key="2">
    <source>
        <dbReference type="ARBA" id="ARBA00022491"/>
    </source>
</evidence>
<comment type="caution">
    <text evidence="7">The sequence shown here is derived from an EMBL/GenBank/DDBJ whole genome shotgun (WGS) entry which is preliminary data.</text>
</comment>
<protein>
    <recommendedName>
        <fullName evidence="6">HTH lysR-type domain-containing protein</fullName>
    </recommendedName>
</protein>
<dbReference type="InterPro" id="IPR058163">
    <property type="entry name" value="LysR-type_TF_proteobact-type"/>
</dbReference>
<dbReference type="FunFam" id="1.10.10.10:FF:000001">
    <property type="entry name" value="LysR family transcriptional regulator"/>
    <property type="match status" value="1"/>
</dbReference>
<dbReference type="Gene3D" id="1.10.10.10">
    <property type="entry name" value="Winged helix-like DNA-binding domain superfamily/Winged helix DNA-binding domain"/>
    <property type="match status" value="1"/>
</dbReference>
<organism evidence="7 8">
    <name type="scientific">Ewingella americana (strain ATCC 33852 / DSM 4580 / CCUG 14506 / JCM 5911 / LMG 7869 / NCTC 12157 / CDC 1468-78)</name>
    <dbReference type="NCBI Taxonomy" id="910964"/>
    <lineage>
        <taxon>Bacteria</taxon>
        <taxon>Pseudomonadati</taxon>
        <taxon>Pseudomonadota</taxon>
        <taxon>Gammaproteobacteria</taxon>
        <taxon>Enterobacterales</taxon>
        <taxon>Yersiniaceae</taxon>
        <taxon>Ewingella</taxon>
    </lineage>
</organism>
<dbReference type="Pfam" id="PF03466">
    <property type="entry name" value="LysR_substrate"/>
    <property type="match status" value="1"/>
</dbReference>
<reference evidence="7 8" key="1">
    <citation type="submission" date="2014-05" db="EMBL/GenBank/DDBJ databases">
        <title>ATOL: Assembling a taxonomically balanced genome-scale reconstruction of the evolutionary history of the Enterobacteriaceae.</title>
        <authorList>
            <person name="Plunkett G.III."/>
            <person name="Neeno-Eckwall E.C."/>
            <person name="Glasner J.D."/>
            <person name="Perna N.T."/>
        </authorList>
    </citation>
    <scope>NUCLEOTIDE SEQUENCE [LARGE SCALE GENOMIC DNA]</scope>
    <source>
        <strain evidence="7 8">ATCC 33852</strain>
    </source>
</reference>
<dbReference type="PANTHER" id="PTHR30537">
    <property type="entry name" value="HTH-TYPE TRANSCRIPTIONAL REGULATOR"/>
    <property type="match status" value="1"/>
</dbReference>
<name>A0A085G6Q9_EWIA3</name>
<dbReference type="GO" id="GO:0006351">
    <property type="term" value="P:DNA-templated transcription"/>
    <property type="evidence" value="ECO:0007669"/>
    <property type="project" value="TreeGrafter"/>
</dbReference>
<proteinExistence type="inferred from homology"/>
<sequence>MRIFIRVVERGSMSAAARDLGIGQPAVSERIEKLEAHLGTRLLRRNTRNMSLTHSGNLFYERSKTAIQAAEHALLVNEENQSLQGKIRIAAPYSAGESLLMPAILRLQDQHPSLQVDVIFNDNVIDPVTEGVDLSLRLGDLSEGFFVARPLGIVRRVLLASPALLAKMGDPQSPDELAGYPFAAVSGIFANNRIQLLSSENQLMNVPIDVRFRATHWRSVFTYLLAGHAIGVLQYPVCRNEIEKSELIPLLSHFQLPSFNAYLLHPPTVMMSYETRICASLLEGYLKDSLLEMS</sequence>
<dbReference type="CDD" id="cd08422">
    <property type="entry name" value="PBP2_CrgA_like"/>
    <property type="match status" value="1"/>
</dbReference>
<dbReference type="InterPro" id="IPR005119">
    <property type="entry name" value="LysR_subst-bd"/>
</dbReference>
<dbReference type="SUPFAM" id="SSF53850">
    <property type="entry name" value="Periplasmic binding protein-like II"/>
    <property type="match status" value="1"/>
</dbReference>
<accession>A0A085G6Q9</accession>
<dbReference type="Gene3D" id="3.40.190.290">
    <property type="match status" value="1"/>
</dbReference>
<keyword evidence="4" id="KW-0238">DNA-binding</keyword>
<dbReference type="Pfam" id="PF00126">
    <property type="entry name" value="HTH_1"/>
    <property type="match status" value="1"/>
</dbReference>
<dbReference type="eggNOG" id="COG0583">
    <property type="taxonomic scope" value="Bacteria"/>
</dbReference>
<keyword evidence="5" id="KW-0804">Transcription</keyword>
<keyword evidence="8" id="KW-1185">Reference proteome</keyword>
<dbReference type="GO" id="GO:0043565">
    <property type="term" value="F:sequence-specific DNA binding"/>
    <property type="evidence" value="ECO:0007669"/>
    <property type="project" value="TreeGrafter"/>
</dbReference>
<dbReference type="PRINTS" id="PR00039">
    <property type="entry name" value="HTHLYSR"/>
</dbReference>
<dbReference type="InterPro" id="IPR036388">
    <property type="entry name" value="WH-like_DNA-bd_sf"/>
</dbReference>
<dbReference type="PANTHER" id="PTHR30537:SF5">
    <property type="entry name" value="HTH-TYPE TRANSCRIPTIONAL ACTIVATOR TTDR-RELATED"/>
    <property type="match status" value="1"/>
</dbReference>
<dbReference type="SUPFAM" id="SSF46785">
    <property type="entry name" value="Winged helix' DNA-binding domain"/>
    <property type="match status" value="1"/>
</dbReference>
<keyword evidence="2" id="KW-0678">Repressor</keyword>
<evidence type="ECO:0000256" key="5">
    <source>
        <dbReference type="ARBA" id="ARBA00023163"/>
    </source>
</evidence>
<evidence type="ECO:0000313" key="7">
    <source>
        <dbReference type="EMBL" id="KFC79404.1"/>
    </source>
</evidence>
<gene>
    <name evidence="7" type="ORF">GEAM_3213</name>
</gene>
<keyword evidence="3" id="KW-0805">Transcription regulation</keyword>
<feature type="domain" description="HTH lysR-type" evidence="6">
    <location>
        <begin position="1"/>
        <end position="53"/>
    </location>
</feature>
<evidence type="ECO:0000259" key="6">
    <source>
        <dbReference type="PROSITE" id="PS50931"/>
    </source>
</evidence>